<proteinExistence type="predicted"/>
<evidence type="ECO:0000256" key="1">
    <source>
        <dbReference type="SAM" id="MobiDB-lite"/>
    </source>
</evidence>
<dbReference type="Proteomes" id="UP000275846">
    <property type="component" value="Unassembled WGS sequence"/>
</dbReference>
<reference evidence="4" key="1">
    <citation type="submission" date="2016-06" db="UniProtKB">
        <authorList>
            <consortium name="WormBaseParasite"/>
        </authorList>
    </citation>
    <scope>IDENTIFICATION</scope>
</reference>
<evidence type="ECO:0000313" key="3">
    <source>
        <dbReference type="Proteomes" id="UP000275846"/>
    </source>
</evidence>
<dbReference type="EMBL" id="UYSU01037648">
    <property type="protein sequence ID" value="VDL99310.1"/>
    <property type="molecule type" value="Genomic_DNA"/>
</dbReference>
<dbReference type="AlphaFoldDB" id="A0A183T8X7"/>
<keyword evidence="3" id="KW-1185">Reference proteome</keyword>
<gene>
    <name evidence="2" type="ORF">SSLN_LOCUS12925</name>
</gene>
<name>A0A183T8X7_SCHSO</name>
<organism evidence="4">
    <name type="scientific">Schistocephalus solidus</name>
    <name type="common">Tapeworm</name>
    <dbReference type="NCBI Taxonomy" id="70667"/>
    <lineage>
        <taxon>Eukaryota</taxon>
        <taxon>Metazoa</taxon>
        <taxon>Spiralia</taxon>
        <taxon>Lophotrochozoa</taxon>
        <taxon>Platyhelminthes</taxon>
        <taxon>Cestoda</taxon>
        <taxon>Eucestoda</taxon>
        <taxon>Diphyllobothriidea</taxon>
        <taxon>Diphyllobothriidae</taxon>
        <taxon>Schistocephalus</taxon>
    </lineage>
</organism>
<feature type="region of interest" description="Disordered" evidence="1">
    <location>
        <begin position="230"/>
        <end position="258"/>
    </location>
</feature>
<dbReference type="WBParaSite" id="SSLN_0001342601-mRNA-1">
    <property type="protein sequence ID" value="SSLN_0001342601-mRNA-1"/>
    <property type="gene ID" value="SSLN_0001342601"/>
</dbReference>
<evidence type="ECO:0000313" key="4">
    <source>
        <dbReference type="WBParaSite" id="SSLN_0001342601-mRNA-1"/>
    </source>
</evidence>
<protein>
    <submittedName>
        <fullName evidence="2 4">Uncharacterized protein</fullName>
    </submittedName>
</protein>
<dbReference type="OrthoDB" id="10535811at2759"/>
<sequence>MNKKELDEVMQYFSLDVLDDLGPEDFIDFGRKNSHFYRTLFVRSVAHLSAQERTFVIALATLLKNKNRILRVIDRFVNKDWYAKVKVYFQQYTCQSTRHETQGIIAVFRIPFCFPPCTAFIWVKATKNNRTVSGFLQNQWAAQIALHNDLIAIQRAWEEGFWNERANKGWPNFRTNGFNPAIWEIKTQENWQLMDPNALSWPFKKGQTVYDEEDITNWLASFSAPPVGVPRGLQVAGGQPDKGQENHQVGDEAGQAAH</sequence>
<reference evidence="2 3" key="2">
    <citation type="submission" date="2018-11" db="EMBL/GenBank/DDBJ databases">
        <authorList>
            <consortium name="Pathogen Informatics"/>
        </authorList>
    </citation>
    <scope>NUCLEOTIDE SEQUENCE [LARGE SCALE GENOMIC DNA]</scope>
    <source>
        <strain evidence="2 3">NST_G2</strain>
    </source>
</reference>
<evidence type="ECO:0000313" key="2">
    <source>
        <dbReference type="EMBL" id="VDL99310.1"/>
    </source>
</evidence>
<accession>A0A183T8X7</accession>